<dbReference type="PROSITE" id="PS51011">
    <property type="entry name" value="ARID"/>
    <property type="match status" value="1"/>
</dbReference>
<dbReference type="OrthoDB" id="1938591at2759"/>
<organism evidence="3 4">
    <name type="scientific">Rhamnella rubrinervis</name>
    <dbReference type="NCBI Taxonomy" id="2594499"/>
    <lineage>
        <taxon>Eukaryota</taxon>
        <taxon>Viridiplantae</taxon>
        <taxon>Streptophyta</taxon>
        <taxon>Embryophyta</taxon>
        <taxon>Tracheophyta</taxon>
        <taxon>Spermatophyta</taxon>
        <taxon>Magnoliopsida</taxon>
        <taxon>eudicotyledons</taxon>
        <taxon>Gunneridae</taxon>
        <taxon>Pentapetalae</taxon>
        <taxon>rosids</taxon>
        <taxon>fabids</taxon>
        <taxon>Rosales</taxon>
        <taxon>Rhamnaceae</taxon>
        <taxon>rhamnoid group</taxon>
        <taxon>Rhamneae</taxon>
        <taxon>Rhamnella</taxon>
    </lineage>
</organism>
<comment type="caution">
    <text evidence="3">The sequence shown here is derived from an EMBL/GenBank/DDBJ whole genome shotgun (WGS) entry which is preliminary data.</text>
</comment>
<dbReference type="CDD" id="cd16100">
    <property type="entry name" value="ARID"/>
    <property type="match status" value="1"/>
</dbReference>
<dbReference type="Proteomes" id="UP000796880">
    <property type="component" value="Unassembled WGS sequence"/>
</dbReference>
<evidence type="ECO:0000313" key="4">
    <source>
        <dbReference type="Proteomes" id="UP000796880"/>
    </source>
</evidence>
<accession>A0A8K0HB27</accession>
<evidence type="ECO:0000259" key="2">
    <source>
        <dbReference type="PROSITE" id="PS51011"/>
    </source>
</evidence>
<protein>
    <recommendedName>
        <fullName evidence="2">ARID domain-containing protein</fullName>
    </recommendedName>
</protein>
<evidence type="ECO:0000256" key="1">
    <source>
        <dbReference type="ARBA" id="ARBA00023242"/>
    </source>
</evidence>
<sequence>MAAWSIVTNGSVLDCGENVGAYQNNGVTLHSSRNSVEDGVDDDESYYYNVRQRYYFDQVLSLFLKEIAEPGILRPVPPMLGDEKEVDLFKLFRIVRDIGGYDRVSKKRLWAFVAKESGSSGGATAAVKLIYFKYLNELDKWFWERCRVRGLGNGQSGYDENFQFLSLELETEFRGLLSDGSDRKEKDGRFVHLESDSIEKTELCLWDTRDAYSGFGKCHSDNDEKFKHDNYEGLQKLNLNVNKKGKEWKRKRESFSGMLKWLVQIAKHPLDPSVGTIPKPSKWKEHQGNELWIQAIRVRNALLLRRHINSNTEESPLQKKLKMHPSMYEDNINHHSAERLRCSGRVPNSSRVCSCCNSCSASQHTLMSPRKLELEKDLKEQTPEEVYLSAPDIEISPPADEALQGQVSVGPLFQADVPEWTGVVSESDPKWLGTRVWPMDCGEHKSTIERDSIGQGRPDLCGCSCPGSVPCVRFHIAEARMKLKLQLGSVFYQWRFDRMGEEVSLQWTAEEEKRFKDMVRSAIHSHNNEVFKWFPMKTRENLVSYYFNVFLIQRRSYQNRATPKDIDSDDDETEVGSLSEGYGLDALKVSSYEYLSCPKNKQCIDLELT</sequence>
<dbReference type="GO" id="GO:0003677">
    <property type="term" value="F:DNA binding"/>
    <property type="evidence" value="ECO:0007669"/>
    <property type="project" value="InterPro"/>
</dbReference>
<dbReference type="EMBL" id="VOIH02000004">
    <property type="protein sequence ID" value="KAF3448588.1"/>
    <property type="molecule type" value="Genomic_DNA"/>
</dbReference>
<dbReference type="InterPro" id="IPR036431">
    <property type="entry name" value="ARID_dom_sf"/>
</dbReference>
<keyword evidence="1" id="KW-0539">Nucleus</keyword>
<evidence type="ECO:0000313" key="3">
    <source>
        <dbReference type="EMBL" id="KAF3448588.1"/>
    </source>
</evidence>
<dbReference type="SMART" id="SM01014">
    <property type="entry name" value="ARID"/>
    <property type="match status" value="1"/>
</dbReference>
<dbReference type="PANTHER" id="PTHR46410">
    <property type="entry name" value="AT-RICH INTERACTIVE DOMAIN-CONTAINING PROTEIN 2"/>
    <property type="match status" value="1"/>
</dbReference>
<dbReference type="InterPro" id="IPR000949">
    <property type="entry name" value="ELM2_dom"/>
</dbReference>
<proteinExistence type="predicted"/>
<dbReference type="SUPFAM" id="SSF46774">
    <property type="entry name" value="ARID-like"/>
    <property type="match status" value="1"/>
</dbReference>
<dbReference type="Gene3D" id="1.10.150.60">
    <property type="entry name" value="ARID DNA-binding domain"/>
    <property type="match status" value="1"/>
</dbReference>
<keyword evidence="4" id="KW-1185">Reference proteome</keyword>
<name>A0A8K0HB27_9ROSA</name>
<dbReference type="AlphaFoldDB" id="A0A8K0HB27"/>
<dbReference type="InterPro" id="IPR001606">
    <property type="entry name" value="ARID_dom"/>
</dbReference>
<dbReference type="SMART" id="SM01189">
    <property type="entry name" value="ELM2"/>
    <property type="match status" value="1"/>
</dbReference>
<dbReference type="PANTHER" id="PTHR46410:SF18">
    <property type="entry name" value="AT-RICH INTERACTIVE DOMAIN-CONTAINING PROTEIN 2"/>
    <property type="match status" value="1"/>
</dbReference>
<dbReference type="SMART" id="SM00501">
    <property type="entry name" value="BRIGHT"/>
    <property type="match status" value="1"/>
</dbReference>
<reference evidence="3" key="1">
    <citation type="submission" date="2020-03" db="EMBL/GenBank/DDBJ databases">
        <title>A high-quality chromosome-level genome assembly of a woody plant with both climbing and erect habits, Rhamnella rubrinervis.</title>
        <authorList>
            <person name="Lu Z."/>
            <person name="Yang Y."/>
            <person name="Zhu X."/>
            <person name="Sun Y."/>
        </authorList>
    </citation>
    <scope>NUCLEOTIDE SEQUENCE</scope>
    <source>
        <strain evidence="3">BYM</strain>
        <tissue evidence="3">Leaf</tissue>
    </source>
</reference>
<feature type="domain" description="ARID" evidence="2">
    <location>
        <begin position="50"/>
        <end position="143"/>
    </location>
</feature>
<dbReference type="Pfam" id="PF01388">
    <property type="entry name" value="ARID"/>
    <property type="match status" value="1"/>
</dbReference>
<gene>
    <name evidence="3" type="ORF">FNV43_RR09301</name>
</gene>